<evidence type="ECO:0000313" key="2">
    <source>
        <dbReference type="EMBL" id="SKB32247.1"/>
    </source>
</evidence>
<dbReference type="InterPro" id="IPR036163">
    <property type="entry name" value="HMA_dom_sf"/>
</dbReference>
<dbReference type="OrthoDB" id="677920at2"/>
<reference evidence="3" key="1">
    <citation type="submission" date="2017-02" db="EMBL/GenBank/DDBJ databases">
        <authorList>
            <person name="Varghese N."/>
            <person name="Submissions S."/>
        </authorList>
    </citation>
    <scope>NUCLEOTIDE SEQUENCE [LARGE SCALE GENOMIC DNA]</scope>
    <source>
        <strain evidence="3">DSM 22385</strain>
    </source>
</reference>
<keyword evidence="3" id="KW-1185">Reference proteome</keyword>
<dbReference type="CDD" id="cd00371">
    <property type="entry name" value="HMA"/>
    <property type="match status" value="1"/>
</dbReference>
<proteinExistence type="predicted"/>
<dbReference type="AlphaFoldDB" id="A0A1T5ABV2"/>
<dbReference type="InterPro" id="IPR006121">
    <property type="entry name" value="HMA_dom"/>
</dbReference>
<dbReference type="SUPFAM" id="SSF55008">
    <property type="entry name" value="HMA, heavy metal-associated domain"/>
    <property type="match status" value="1"/>
</dbReference>
<dbReference type="EMBL" id="FUYR01000001">
    <property type="protein sequence ID" value="SKB32247.1"/>
    <property type="molecule type" value="Genomic_DNA"/>
</dbReference>
<dbReference type="Proteomes" id="UP000189981">
    <property type="component" value="Unassembled WGS sequence"/>
</dbReference>
<feature type="domain" description="HMA" evidence="1">
    <location>
        <begin position="1"/>
        <end position="66"/>
    </location>
</feature>
<evidence type="ECO:0000259" key="1">
    <source>
        <dbReference type="PROSITE" id="PS50846"/>
    </source>
</evidence>
<gene>
    <name evidence="2" type="ORF">SAMN05661099_0541</name>
</gene>
<dbReference type="PROSITE" id="PS50846">
    <property type="entry name" value="HMA_2"/>
    <property type="match status" value="1"/>
</dbReference>
<sequence>MNTLKFKTNIKCTGCLATVTPHLNKAAGENNWQVDLDNPQRILTVGTEGSEKEIIAAVKEAGFEAEKV</sequence>
<dbReference type="GO" id="GO:0046872">
    <property type="term" value="F:metal ion binding"/>
    <property type="evidence" value="ECO:0007669"/>
    <property type="project" value="InterPro"/>
</dbReference>
<dbReference type="STRING" id="572036.SAMN05661099_0541"/>
<evidence type="ECO:0000313" key="3">
    <source>
        <dbReference type="Proteomes" id="UP000189981"/>
    </source>
</evidence>
<dbReference type="RefSeq" id="WP_079701110.1">
    <property type="nucleotide sequence ID" value="NZ_FUYR01000001.1"/>
</dbReference>
<dbReference type="Gene3D" id="3.30.70.100">
    <property type="match status" value="1"/>
</dbReference>
<protein>
    <submittedName>
        <fullName evidence="2">Copper chaperone</fullName>
    </submittedName>
</protein>
<name>A0A1T5ABV2_9SPHI</name>
<organism evidence="2 3">
    <name type="scientific">Daejeonella lutea</name>
    <dbReference type="NCBI Taxonomy" id="572036"/>
    <lineage>
        <taxon>Bacteria</taxon>
        <taxon>Pseudomonadati</taxon>
        <taxon>Bacteroidota</taxon>
        <taxon>Sphingobacteriia</taxon>
        <taxon>Sphingobacteriales</taxon>
        <taxon>Sphingobacteriaceae</taxon>
        <taxon>Daejeonella</taxon>
    </lineage>
</organism>
<accession>A0A1T5ABV2</accession>